<keyword evidence="6" id="KW-1185">Reference proteome</keyword>
<dbReference type="EMBL" id="CCKQ01017929">
    <property type="protein sequence ID" value="CDW89850.1"/>
    <property type="molecule type" value="Genomic_DNA"/>
</dbReference>
<feature type="active site" description="Nucleophile" evidence="1 2">
    <location>
        <position position="153"/>
    </location>
</feature>
<dbReference type="EC" id="3.4.19.9" evidence="2"/>
<gene>
    <name evidence="5" type="primary">Contig14602.g15554</name>
    <name evidence="5" type="ORF">STYLEM_18989</name>
</gene>
<dbReference type="AlphaFoldDB" id="A0A078B5Q3"/>
<dbReference type="OMA" id="NRFQWDR"/>
<dbReference type="PROSITE" id="PS51273">
    <property type="entry name" value="GATASE_TYPE_1"/>
    <property type="match status" value="1"/>
</dbReference>
<keyword evidence="2" id="KW-0378">Hydrolase</keyword>
<organism evidence="5 6">
    <name type="scientific">Stylonychia lemnae</name>
    <name type="common">Ciliate</name>
    <dbReference type="NCBI Taxonomy" id="5949"/>
    <lineage>
        <taxon>Eukaryota</taxon>
        <taxon>Sar</taxon>
        <taxon>Alveolata</taxon>
        <taxon>Ciliophora</taxon>
        <taxon>Intramacronucleata</taxon>
        <taxon>Spirotrichea</taxon>
        <taxon>Stichotrichia</taxon>
        <taxon>Sporadotrichida</taxon>
        <taxon>Oxytrichidae</taxon>
        <taxon>Stylonychinae</taxon>
        <taxon>Stylonychia</taxon>
    </lineage>
</organism>
<evidence type="ECO:0000256" key="1">
    <source>
        <dbReference type="PIRSR" id="PIRSR615527-1"/>
    </source>
</evidence>
<feature type="chain" id="PRO_5001729876" description="folate gamma-glutamyl hydrolase" evidence="3">
    <location>
        <begin position="20"/>
        <end position="334"/>
    </location>
</feature>
<dbReference type="GO" id="GO:0034722">
    <property type="term" value="F:gamma-glutamyl-peptidase activity"/>
    <property type="evidence" value="ECO:0007669"/>
    <property type="project" value="UniProtKB-UniRule"/>
</dbReference>
<evidence type="ECO:0000256" key="3">
    <source>
        <dbReference type="SAM" id="SignalP"/>
    </source>
</evidence>
<name>A0A078B5Q3_STYLE</name>
<dbReference type="PANTHER" id="PTHR11315">
    <property type="entry name" value="PROTEASE FAMILY C26 GAMMA-GLUTAMYL HYDROLASE"/>
    <property type="match status" value="1"/>
</dbReference>
<dbReference type="GO" id="GO:0005773">
    <property type="term" value="C:vacuole"/>
    <property type="evidence" value="ECO:0007669"/>
    <property type="project" value="TreeGrafter"/>
</dbReference>
<dbReference type="InterPro" id="IPR017926">
    <property type="entry name" value="GATASE"/>
</dbReference>
<evidence type="ECO:0000313" key="6">
    <source>
        <dbReference type="Proteomes" id="UP000039865"/>
    </source>
</evidence>
<keyword evidence="3" id="KW-0732">Signal</keyword>
<feature type="active site" description="Proton donor" evidence="1">
    <location>
        <position position="264"/>
    </location>
</feature>
<accession>A0A078B5Q3</accession>
<evidence type="ECO:0000259" key="4">
    <source>
        <dbReference type="Pfam" id="PF00117"/>
    </source>
</evidence>
<dbReference type="InterPro" id="IPR015527">
    <property type="entry name" value="Pept_C26_g-glut_hydrolase"/>
</dbReference>
<reference evidence="5 6" key="1">
    <citation type="submission" date="2014-06" db="EMBL/GenBank/DDBJ databases">
        <authorList>
            <person name="Swart Estienne"/>
        </authorList>
    </citation>
    <scope>NUCLEOTIDE SEQUENCE [LARGE SCALE GENOMIC DNA]</scope>
    <source>
        <strain evidence="5 6">130c</strain>
    </source>
</reference>
<dbReference type="InParanoid" id="A0A078B5Q3"/>
<dbReference type="Gene3D" id="3.40.50.880">
    <property type="match status" value="1"/>
</dbReference>
<dbReference type="PROSITE" id="PS51275">
    <property type="entry name" value="PEPTIDASE_C26_GGH"/>
    <property type="match status" value="1"/>
</dbReference>
<dbReference type="SUPFAM" id="SSF52317">
    <property type="entry name" value="Class I glutamine amidotransferase-like"/>
    <property type="match status" value="1"/>
</dbReference>
<evidence type="ECO:0000313" key="5">
    <source>
        <dbReference type="EMBL" id="CDW89850.1"/>
    </source>
</evidence>
<dbReference type="Pfam" id="PF00117">
    <property type="entry name" value="GATase"/>
    <property type="match status" value="1"/>
</dbReference>
<dbReference type="OrthoDB" id="64220at2759"/>
<protein>
    <recommendedName>
        <fullName evidence="2">folate gamma-glutamyl hydrolase</fullName>
        <ecNumber evidence="2">3.4.19.9</ecNumber>
    </recommendedName>
</protein>
<proteinExistence type="predicted"/>
<dbReference type="Proteomes" id="UP000039865">
    <property type="component" value="Unassembled WGS sequence"/>
</dbReference>
<feature type="active site" evidence="2">
    <location>
        <position position="264"/>
    </location>
</feature>
<feature type="domain" description="Glutamine amidotransferase" evidence="4">
    <location>
        <begin position="147"/>
        <end position="277"/>
    </location>
</feature>
<dbReference type="GO" id="GO:0046900">
    <property type="term" value="P:tetrahydrofolylpolyglutamate metabolic process"/>
    <property type="evidence" value="ECO:0007669"/>
    <property type="project" value="TreeGrafter"/>
</dbReference>
<dbReference type="PANTHER" id="PTHR11315:SF0">
    <property type="entry name" value="FOLATE GAMMA-GLUTAMYL HYDROLASE"/>
    <property type="match status" value="1"/>
</dbReference>
<sequence length="334" mass="37845">MLALVTIGLIATQATFSSASFSQSKAESLSSQTYNVAAEDRKVVNNFPVIGVLTQPLNDEQLTDPDNRYEKYSSYMRKSYVDYLEASGARVVPLIYGSGNDDAELAKIDKLQGVFYCGGTAGQQTYKDFGKRIFDKVRDLNDKGVFLPIWGTCLGFQGISSFAATNPKVLESYDSQNDLYAMKFAVDPSQTRMYRAMGNDAYLFEQNKIQFNFHKWGISPAKFQSDKGLKDFYTVTSTAFDNSQKEFVNSIEAKNYPFYGTQFHPEAPLVPNRNYQIDRSLFSTINNRYFGDFYVNQCRTSNNNMMSWEEFAQVAVENYTYITSADNSRVDVVF</sequence>
<evidence type="ECO:0000256" key="2">
    <source>
        <dbReference type="PROSITE-ProRule" id="PRU00607"/>
    </source>
</evidence>
<comment type="catalytic activity">
    <reaction evidence="2">
        <text>(6S)-5,6,7,8-tetrahydrofolyl-(gamma-L-Glu)(n) + (n-1) H2O = (6S)-5,6,7,8-tetrahydrofolate + (n-1) L-glutamate</text>
        <dbReference type="Rhea" id="RHEA:56784"/>
        <dbReference type="Rhea" id="RHEA-COMP:14738"/>
        <dbReference type="ChEBI" id="CHEBI:15377"/>
        <dbReference type="ChEBI" id="CHEBI:29985"/>
        <dbReference type="ChEBI" id="CHEBI:57453"/>
        <dbReference type="ChEBI" id="CHEBI:141005"/>
        <dbReference type="EC" id="3.4.19.9"/>
    </reaction>
</comment>
<dbReference type="InterPro" id="IPR029062">
    <property type="entry name" value="Class_I_gatase-like"/>
</dbReference>
<feature type="signal peptide" evidence="3">
    <location>
        <begin position="1"/>
        <end position="19"/>
    </location>
</feature>